<reference evidence="1 2" key="1">
    <citation type="journal article" date="2017" name="Front. Microbiol.">
        <title>Phaeobacter piscinae sp. nov., a species of the Roseobacter group and potential aquaculture probiont.</title>
        <authorList>
            <person name="Sonnenschein E.C."/>
            <person name="Phippen C.B.W."/>
            <person name="Nielsen K.F."/>
            <person name="Mateiu R.V."/>
            <person name="Melchiorsen J."/>
            <person name="Gram L."/>
            <person name="Overmann J."/>
            <person name="Freese H.M."/>
        </authorList>
    </citation>
    <scope>NUCLEOTIDE SEQUENCE [LARGE SCALE GENOMIC DNA]</scope>
    <source>
        <strain evidence="1 2">P36</strain>
    </source>
</reference>
<evidence type="ECO:0000313" key="2">
    <source>
        <dbReference type="Proteomes" id="UP000218891"/>
    </source>
</evidence>
<evidence type="ECO:0000313" key="1">
    <source>
        <dbReference type="EMBL" id="ATG36149.1"/>
    </source>
</evidence>
<name>A0ABN5DGC8_9RHOB</name>
<keyword evidence="2" id="KW-1185">Reference proteome</keyword>
<reference evidence="1 2" key="3">
    <citation type="journal article" date="2017" name="Int. J. Syst. Evol. Microbiol.">
        <title>Adaptation of Surface-Associated Bacteria to the Open Ocean: A Genomically Distinct Subpopulation of Phaeobacter gallaeciensis Colonizes Pacific Mesozooplankton.</title>
        <authorList>
            <person name="Freese H.M."/>
            <person name="Methner A."/>
            <person name="Overmann J."/>
        </authorList>
    </citation>
    <scope>NUCLEOTIDE SEQUENCE [LARGE SCALE GENOMIC DNA]</scope>
    <source>
        <strain evidence="1 2">P36</strain>
    </source>
</reference>
<dbReference type="InterPro" id="IPR029032">
    <property type="entry name" value="AhpD-like"/>
</dbReference>
<reference evidence="1 2" key="2">
    <citation type="journal article" date="2017" name="Genome Biol. Evol.">
        <title>Trajectories and Drivers of Genome Evolution in Surface-Associated Marine Phaeobacter.</title>
        <authorList>
            <person name="Freese H.M."/>
            <person name="Sikorski J."/>
            <person name="Bunk B."/>
            <person name="Scheuner C."/>
            <person name="Meier-Kolthoff J.P."/>
            <person name="Sproer C."/>
            <person name="Gram L."/>
            <person name="Overmann J."/>
        </authorList>
    </citation>
    <scope>NUCLEOTIDE SEQUENCE [LARGE SCALE GENOMIC DNA]</scope>
    <source>
        <strain evidence="1 2">P36</strain>
    </source>
</reference>
<dbReference type="EMBL" id="CP010643">
    <property type="protein sequence ID" value="ATG36149.1"/>
    <property type="molecule type" value="Genomic_DNA"/>
</dbReference>
<dbReference type="InterPro" id="IPR010195">
    <property type="entry name" value="Uncharacterised_peroxidase-rel"/>
</dbReference>
<dbReference type="RefSeq" id="WP_096869048.1">
    <property type="nucleotide sequence ID" value="NZ_CP010643.1"/>
</dbReference>
<keyword evidence="1" id="KW-0560">Oxidoreductase</keyword>
<sequence length="202" mass="21927">MAWIKTIPFDAATGKLKTLYDRVTGPGGNVDNIMMMHSLRPQSMEGHMALYKAVLHHSGNSLPKWYLEVLGVWVSSLNDCGYCVEHHFAGLQRLLRDAPRGAAIRAAIEARNPQLAPLEAAERAGMVYARKLTEAPAAVIEADINALRAAGLDDGQILEINQVTAYFSYANRTVLGLGCSTKGDVLGLSPNNSENPEDWGHS</sequence>
<keyword evidence="1" id="KW-0575">Peroxidase</keyword>
<dbReference type="Proteomes" id="UP000218891">
    <property type="component" value="Chromosome"/>
</dbReference>
<gene>
    <name evidence="1" type="ORF">PhaeoP36_02016</name>
</gene>
<dbReference type="NCBIfam" id="TIGR01926">
    <property type="entry name" value="peroxid_rel"/>
    <property type="match status" value="1"/>
</dbReference>
<dbReference type="Gene3D" id="1.20.1290.10">
    <property type="entry name" value="AhpD-like"/>
    <property type="match status" value="1"/>
</dbReference>
<reference evidence="1 2" key="4">
    <citation type="journal article" date="2018" name="Environ. Microbiol. Rep.">
        <title>Phylogenetic distribution of roseobacticides in the Roseobacter group and their effect on microalgae.</title>
        <authorList>
            <person name="Sonnenschein E.C."/>
            <person name="Phippen C.B."/>
            <person name="Bentzon-Tilia M."/>
            <person name="Rasmussen S.A."/>
            <person name="Nielsen K.F."/>
            <person name="Gram L."/>
        </authorList>
    </citation>
    <scope>NUCLEOTIDE SEQUENCE [LARGE SCALE GENOMIC DNA]</scope>
    <source>
        <strain evidence="1 2">P36</strain>
    </source>
</reference>
<protein>
    <submittedName>
        <fullName evidence="1">Peroxidase-related protein enzyme</fullName>
    </submittedName>
</protein>
<dbReference type="PANTHER" id="PTHR35446">
    <property type="entry name" value="SI:CH211-175M2.5"/>
    <property type="match status" value="1"/>
</dbReference>
<accession>A0ABN5DGC8</accession>
<proteinExistence type="predicted"/>
<dbReference type="GO" id="GO:0004601">
    <property type="term" value="F:peroxidase activity"/>
    <property type="evidence" value="ECO:0007669"/>
    <property type="project" value="UniProtKB-KW"/>
</dbReference>
<dbReference type="PANTHER" id="PTHR35446:SF2">
    <property type="entry name" value="CARBOXYMUCONOLACTONE DECARBOXYLASE-LIKE DOMAIN-CONTAINING PROTEIN"/>
    <property type="match status" value="1"/>
</dbReference>
<dbReference type="SUPFAM" id="SSF69118">
    <property type="entry name" value="AhpD-like"/>
    <property type="match status" value="1"/>
</dbReference>
<organism evidence="1 2">
    <name type="scientific">Phaeobacter piscinae</name>
    <dbReference type="NCBI Taxonomy" id="1580596"/>
    <lineage>
        <taxon>Bacteria</taxon>
        <taxon>Pseudomonadati</taxon>
        <taxon>Pseudomonadota</taxon>
        <taxon>Alphaproteobacteria</taxon>
        <taxon>Rhodobacterales</taxon>
        <taxon>Roseobacteraceae</taxon>
        <taxon>Phaeobacter</taxon>
    </lineage>
</organism>